<evidence type="ECO:0000313" key="2">
    <source>
        <dbReference type="Proteomes" id="UP000659904"/>
    </source>
</evidence>
<name>A0A8J3K7Z9_9ACTN</name>
<reference evidence="1 2" key="1">
    <citation type="submission" date="2021-01" db="EMBL/GenBank/DDBJ databases">
        <title>Whole genome shotgun sequence of Catellatospora citrea NBRC 14495.</title>
        <authorList>
            <person name="Komaki H."/>
            <person name="Tamura T."/>
        </authorList>
    </citation>
    <scope>NUCLEOTIDE SEQUENCE [LARGE SCALE GENOMIC DNA]</scope>
    <source>
        <strain evidence="1 2">NBRC 14495</strain>
    </source>
</reference>
<dbReference type="RefSeq" id="WP_120321068.1">
    <property type="nucleotide sequence ID" value="NZ_BONH01000002.1"/>
</dbReference>
<gene>
    <name evidence="1" type="ORF">Cci01nite_09130</name>
</gene>
<comment type="caution">
    <text evidence="1">The sequence shown here is derived from an EMBL/GenBank/DDBJ whole genome shotgun (WGS) entry which is preliminary data.</text>
</comment>
<sequence length="163" mass="17728">MDRQAELRRVLEGPLPGEVSEALLLRFTFTADDPRSVLALARDALATVLDPGPAWPDLAQWRDRLPERFVAACAPERGPDKAEAGRATTPQEQHVATTAWVLSGWLAWFDPEALGGSRGWQWWDAGPAGPAGAWVDVRIGAHPFPSGALEWLLRASGARDIDS</sequence>
<keyword evidence="2" id="KW-1185">Reference proteome</keyword>
<protein>
    <submittedName>
        <fullName evidence="1">Uncharacterized protein</fullName>
    </submittedName>
</protein>
<dbReference type="Proteomes" id="UP000659904">
    <property type="component" value="Unassembled WGS sequence"/>
</dbReference>
<dbReference type="AlphaFoldDB" id="A0A8J3K7Z9"/>
<dbReference type="EMBL" id="BONH01000002">
    <property type="protein sequence ID" value="GIF95819.1"/>
    <property type="molecule type" value="Genomic_DNA"/>
</dbReference>
<accession>A0A8J3K7Z9</accession>
<evidence type="ECO:0000313" key="1">
    <source>
        <dbReference type="EMBL" id="GIF95819.1"/>
    </source>
</evidence>
<organism evidence="1 2">
    <name type="scientific">Catellatospora citrea</name>
    <dbReference type="NCBI Taxonomy" id="53366"/>
    <lineage>
        <taxon>Bacteria</taxon>
        <taxon>Bacillati</taxon>
        <taxon>Actinomycetota</taxon>
        <taxon>Actinomycetes</taxon>
        <taxon>Micromonosporales</taxon>
        <taxon>Micromonosporaceae</taxon>
        <taxon>Catellatospora</taxon>
    </lineage>
</organism>
<proteinExistence type="predicted"/>